<organism evidence="3 4">
    <name type="scientific">Abyssibacter profundi</name>
    <dbReference type="NCBI Taxonomy" id="2182787"/>
    <lineage>
        <taxon>Bacteria</taxon>
        <taxon>Pseudomonadati</taxon>
        <taxon>Pseudomonadota</taxon>
        <taxon>Gammaproteobacteria</taxon>
        <taxon>Chromatiales</taxon>
        <taxon>Oceanococcaceae</taxon>
        <taxon>Abyssibacter</taxon>
    </lineage>
</organism>
<keyword evidence="2" id="KW-0812">Transmembrane</keyword>
<dbReference type="AlphaFoldDB" id="A0A383XRJ3"/>
<comment type="caution">
    <text evidence="3">The sequence shown here is derived from an EMBL/GenBank/DDBJ whole genome shotgun (WGS) entry which is preliminary data.</text>
</comment>
<dbReference type="EMBL" id="QEQK01000012">
    <property type="protein sequence ID" value="PWN55247.1"/>
    <property type="molecule type" value="Genomic_DNA"/>
</dbReference>
<feature type="region of interest" description="Disordered" evidence="1">
    <location>
        <begin position="97"/>
        <end position="202"/>
    </location>
</feature>
<protein>
    <submittedName>
        <fullName evidence="3">Uncharacterized protein</fullName>
    </submittedName>
</protein>
<feature type="transmembrane region" description="Helical" evidence="2">
    <location>
        <begin position="71"/>
        <end position="89"/>
    </location>
</feature>
<keyword evidence="2" id="KW-1133">Transmembrane helix</keyword>
<evidence type="ECO:0000256" key="2">
    <source>
        <dbReference type="SAM" id="Phobius"/>
    </source>
</evidence>
<dbReference type="Proteomes" id="UP000251800">
    <property type="component" value="Unassembled WGS sequence"/>
</dbReference>
<dbReference type="RefSeq" id="WP_109721051.1">
    <property type="nucleotide sequence ID" value="NZ_QEQK01000012.1"/>
</dbReference>
<evidence type="ECO:0000256" key="1">
    <source>
        <dbReference type="SAM" id="MobiDB-lite"/>
    </source>
</evidence>
<feature type="compositionally biased region" description="Low complexity" evidence="1">
    <location>
        <begin position="137"/>
        <end position="162"/>
    </location>
</feature>
<reference evidence="3 4" key="1">
    <citation type="submission" date="2018-05" db="EMBL/GenBank/DDBJ databases">
        <title>Abyssibacter profundi OUC007T gen. nov., sp. nov, a marine bacterium isolated from seawater of the Mariana Trench.</title>
        <authorList>
            <person name="Zhou S."/>
        </authorList>
    </citation>
    <scope>NUCLEOTIDE SEQUENCE [LARGE SCALE GENOMIC DNA]</scope>
    <source>
        <strain evidence="3 4">OUC007</strain>
    </source>
</reference>
<keyword evidence="4" id="KW-1185">Reference proteome</keyword>
<feature type="compositionally biased region" description="Basic and acidic residues" evidence="1">
    <location>
        <begin position="123"/>
        <end position="132"/>
    </location>
</feature>
<sequence>MKDDIDDWLDGLAGRRAADDPMDRALARLLRDASQSPVDELGRQRLFRRLEQEGLLTTATAPTRRRGVPSWMGVAASLMLGVSLSWWLWPDRPRMESAPPPAQPLRSDPRANQMAAEVTARAKRQDEQRAEAARPSAPQADTAPAARALTAPDADPADAQARGQHHPEAASGPPPPQAARPPAQQASKPLARPQAFAPPPLRIRLPANTGLSLETVELRLLDVDGLTVHRTAHAPVLRIRWSTPEARQQMIERLPTTIDWPRLPDQGVLALVAETQEVAP</sequence>
<name>A0A383XRJ3_9GAMM</name>
<accession>A0A383XRJ3</accession>
<proteinExistence type="predicted"/>
<evidence type="ECO:0000313" key="3">
    <source>
        <dbReference type="EMBL" id="PWN55247.1"/>
    </source>
</evidence>
<gene>
    <name evidence="3" type="ORF">DEH80_13565</name>
</gene>
<keyword evidence="2" id="KW-0472">Membrane</keyword>
<evidence type="ECO:0000313" key="4">
    <source>
        <dbReference type="Proteomes" id="UP000251800"/>
    </source>
</evidence>